<gene>
    <name evidence="3" type="ORF">MGAL_10B091011</name>
</gene>
<dbReference type="AlphaFoldDB" id="A0A8B6GSN1"/>
<feature type="chain" id="PRO_5033069160" description="DOMON domain-containing protein" evidence="1">
    <location>
        <begin position="28"/>
        <end position="222"/>
    </location>
</feature>
<feature type="signal peptide" evidence="1">
    <location>
        <begin position="1"/>
        <end position="27"/>
    </location>
</feature>
<reference evidence="3" key="1">
    <citation type="submission" date="2018-11" db="EMBL/GenBank/DDBJ databases">
        <authorList>
            <person name="Alioto T."/>
            <person name="Alioto T."/>
        </authorList>
    </citation>
    <scope>NUCLEOTIDE SEQUENCE</scope>
</reference>
<accession>A0A8B6GSN1</accession>
<dbReference type="PANTHER" id="PTHR46902:SF1">
    <property type="entry name" value="DOMON DOMAIN-CONTAINING PROTEIN FRRS1L"/>
    <property type="match status" value="1"/>
</dbReference>
<name>A0A8B6GSN1_MYTGA</name>
<dbReference type="PANTHER" id="PTHR46902">
    <property type="entry name" value="DOMON DOMAIN-CONTAINING PROTEIN FRRS1L"/>
    <property type="match status" value="1"/>
</dbReference>
<dbReference type="InterPro" id="IPR042789">
    <property type="entry name" value="FRRS1L"/>
</dbReference>
<evidence type="ECO:0000259" key="2">
    <source>
        <dbReference type="PROSITE" id="PS50836"/>
    </source>
</evidence>
<dbReference type="PROSITE" id="PS50836">
    <property type="entry name" value="DOMON"/>
    <property type="match status" value="1"/>
</dbReference>
<dbReference type="EMBL" id="UYJE01008893">
    <property type="protein sequence ID" value="VDI68333.1"/>
    <property type="molecule type" value="Genomic_DNA"/>
</dbReference>
<dbReference type="OrthoDB" id="6372137at2759"/>
<evidence type="ECO:0000256" key="1">
    <source>
        <dbReference type="SAM" id="SignalP"/>
    </source>
</evidence>
<feature type="domain" description="DOMON" evidence="2">
    <location>
        <begin position="48"/>
        <end position="167"/>
    </location>
</feature>
<protein>
    <recommendedName>
        <fullName evidence="2">DOMON domain-containing protein</fullName>
    </recommendedName>
</protein>
<keyword evidence="4" id="KW-1185">Reference proteome</keyword>
<comment type="caution">
    <text evidence="3">The sequence shown here is derived from an EMBL/GenBank/DDBJ whole genome shotgun (WGS) entry which is preliminary data.</text>
</comment>
<dbReference type="InterPro" id="IPR005018">
    <property type="entry name" value="DOMON_domain"/>
</dbReference>
<keyword evidence="1" id="KW-0732">Signal</keyword>
<organism evidence="3 4">
    <name type="scientific">Mytilus galloprovincialis</name>
    <name type="common">Mediterranean mussel</name>
    <dbReference type="NCBI Taxonomy" id="29158"/>
    <lineage>
        <taxon>Eukaryota</taxon>
        <taxon>Metazoa</taxon>
        <taxon>Spiralia</taxon>
        <taxon>Lophotrochozoa</taxon>
        <taxon>Mollusca</taxon>
        <taxon>Bivalvia</taxon>
        <taxon>Autobranchia</taxon>
        <taxon>Pteriomorphia</taxon>
        <taxon>Mytilida</taxon>
        <taxon>Mytiloidea</taxon>
        <taxon>Mytilidae</taxon>
        <taxon>Mytilinae</taxon>
        <taxon>Mytilus</taxon>
    </lineage>
</organism>
<evidence type="ECO:0000313" key="4">
    <source>
        <dbReference type="Proteomes" id="UP000596742"/>
    </source>
</evidence>
<sequence>MTAIKTTYAVLVICILCLLISVNLVNGFSKDSTCGGTHGCWGDCDGGCSFLLTWMSSGSGVSFKMKTSLSSNADQWAGFGISTSASMQNASVSSCLMTSGSLAPENSYNAASGNTNSVVSNPTDGLSGLSADFTNSIMTCELTRSNTNSDPEVFDLTTDYYILFAKGTLSGGTKNQHTFTDKTNVLVSFQSTQDLAGSVPIIKPFTSILIMLSVFQIVLFSM</sequence>
<evidence type="ECO:0000313" key="3">
    <source>
        <dbReference type="EMBL" id="VDI68333.1"/>
    </source>
</evidence>
<dbReference type="GO" id="GO:1900449">
    <property type="term" value="P:regulation of glutamate receptor signaling pathway"/>
    <property type="evidence" value="ECO:0007669"/>
    <property type="project" value="InterPro"/>
</dbReference>
<dbReference type="Proteomes" id="UP000596742">
    <property type="component" value="Unassembled WGS sequence"/>
</dbReference>
<proteinExistence type="predicted"/>
<dbReference type="Pfam" id="PF03351">
    <property type="entry name" value="DOMON"/>
    <property type="match status" value="1"/>
</dbReference>
<dbReference type="GO" id="GO:0099072">
    <property type="term" value="P:regulation of postsynaptic membrane neurotransmitter receptor levels"/>
    <property type="evidence" value="ECO:0007669"/>
    <property type="project" value="TreeGrafter"/>
</dbReference>